<evidence type="ECO:0000256" key="3">
    <source>
        <dbReference type="ARBA" id="ARBA00023014"/>
    </source>
</evidence>
<dbReference type="Gene3D" id="3.20.20.100">
    <property type="entry name" value="NADP-dependent oxidoreductase domain"/>
    <property type="match status" value="1"/>
</dbReference>
<dbReference type="Pfam" id="PF13187">
    <property type="entry name" value="Fer4_9"/>
    <property type="match status" value="1"/>
</dbReference>
<dbReference type="Proteomes" id="UP000824175">
    <property type="component" value="Unassembled WGS sequence"/>
</dbReference>
<evidence type="ECO:0000259" key="4">
    <source>
        <dbReference type="PROSITE" id="PS51379"/>
    </source>
</evidence>
<sequence>MPYCTFQGIQLSRLGMGNMRLPVTGENGDTIDVAKARTIIDQAIAGGINYFDTAYIYHNGQSESFLDQVLLSYPRDQYYLADKFNLQADQNYRRQFKTQLERLKTDYIDFYLLHGVSDDSAQTFLDNGCIDYFRSLKKEGRIRYLGFSFHGKPETLEKMVTRAEWDFVQIQLNYYDWYYGTAKRQYEILCEHHLPIMVMEPVHGGMLANIPEEARACLQTVAPSRQPAEWALRFVTALPGVYVVLSGMSTTEQLSQNLCTFETLPPLSTAEKEAIQQACTIIHQSVGVPCTACRYCVNHCPQHLNIPELLQFYNEYHTGGKWRLSRLKAEDPAKLPGNCIACGLCTKHCPQDIKVYQYLHEMDEDYHSLNP</sequence>
<keyword evidence="2" id="KW-0408">Iron</keyword>
<dbReference type="InterPro" id="IPR023210">
    <property type="entry name" value="NADP_OxRdtase_dom"/>
</dbReference>
<comment type="caution">
    <text evidence="5">The sequence shown here is derived from an EMBL/GenBank/DDBJ whole genome shotgun (WGS) entry which is preliminary data.</text>
</comment>
<dbReference type="Gene3D" id="3.30.70.20">
    <property type="match status" value="1"/>
</dbReference>
<name>A0A9D1L0M7_9FIRM</name>
<dbReference type="CDD" id="cd19096">
    <property type="entry name" value="AKR_Fe-S_oxidoreductase"/>
    <property type="match status" value="1"/>
</dbReference>
<dbReference type="PANTHER" id="PTHR43312">
    <property type="entry name" value="D-THREO-ALDOSE 1-DEHYDROGENASE"/>
    <property type="match status" value="1"/>
</dbReference>
<dbReference type="InterPro" id="IPR036812">
    <property type="entry name" value="NAD(P)_OxRdtase_dom_sf"/>
</dbReference>
<dbReference type="PRINTS" id="PR00069">
    <property type="entry name" value="ALDKETRDTASE"/>
</dbReference>
<dbReference type="SUPFAM" id="SSF46548">
    <property type="entry name" value="alpha-helical ferredoxin"/>
    <property type="match status" value="1"/>
</dbReference>
<dbReference type="GO" id="GO:0051536">
    <property type="term" value="F:iron-sulfur cluster binding"/>
    <property type="evidence" value="ECO:0007669"/>
    <property type="project" value="UniProtKB-KW"/>
</dbReference>
<dbReference type="InterPro" id="IPR017896">
    <property type="entry name" value="4Fe4S_Fe-S-bd"/>
</dbReference>
<dbReference type="PROSITE" id="PS51379">
    <property type="entry name" value="4FE4S_FER_2"/>
    <property type="match status" value="1"/>
</dbReference>
<keyword evidence="3" id="KW-0411">Iron-sulfur</keyword>
<dbReference type="PANTHER" id="PTHR43312:SF2">
    <property type="entry name" value="OXIDOREDUCTASE"/>
    <property type="match status" value="1"/>
</dbReference>
<proteinExistence type="predicted"/>
<dbReference type="AlphaFoldDB" id="A0A9D1L0M7"/>
<protein>
    <submittedName>
        <fullName evidence="5">Aldo/keto reductase</fullName>
    </submittedName>
</protein>
<evidence type="ECO:0000256" key="2">
    <source>
        <dbReference type="ARBA" id="ARBA00023004"/>
    </source>
</evidence>
<dbReference type="Pfam" id="PF00248">
    <property type="entry name" value="Aldo_ket_red"/>
    <property type="match status" value="1"/>
</dbReference>
<feature type="domain" description="4Fe-4S ferredoxin-type" evidence="4">
    <location>
        <begin position="330"/>
        <end position="359"/>
    </location>
</feature>
<evidence type="ECO:0000313" key="5">
    <source>
        <dbReference type="EMBL" id="HIU13915.1"/>
    </source>
</evidence>
<reference evidence="5" key="2">
    <citation type="journal article" date="2021" name="PeerJ">
        <title>Extensive microbial diversity within the chicken gut microbiome revealed by metagenomics and culture.</title>
        <authorList>
            <person name="Gilroy R."/>
            <person name="Ravi A."/>
            <person name="Getino M."/>
            <person name="Pursley I."/>
            <person name="Horton D.L."/>
            <person name="Alikhan N.F."/>
            <person name="Baker D."/>
            <person name="Gharbi K."/>
            <person name="Hall N."/>
            <person name="Watson M."/>
            <person name="Adriaenssens E.M."/>
            <person name="Foster-Nyarko E."/>
            <person name="Jarju S."/>
            <person name="Secka A."/>
            <person name="Antonio M."/>
            <person name="Oren A."/>
            <person name="Chaudhuri R.R."/>
            <person name="La Ragione R."/>
            <person name="Hildebrand F."/>
            <person name="Pallen M.J."/>
        </authorList>
    </citation>
    <scope>NUCLEOTIDE SEQUENCE</scope>
    <source>
        <strain evidence="5">CHK195-11698</strain>
    </source>
</reference>
<gene>
    <name evidence="5" type="ORF">IAD15_07600</name>
</gene>
<evidence type="ECO:0000256" key="1">
    <source>
        <dbReference type="ARBA" id="ARBA00022723"/>
    </source>
</evidence>
<reference evidence="5" key="1">
    <citation type="submission" date="2020-10" db="EMBL/GenBank/DDBJ databases">
        <authorList>
            <person name="Gilroy R."/>
        </authorList>
    </citation>
    <scope>NUCLEOTIDE SEQUENCE</scope>
    <source>
        <strain evidence="5">CHK195-11698</strain>
    </source>
</reference>
<organism evidence="5 6">
    <name type="scientific">Candidatus Fimiplasma intestinipullorum</name>
    <dbReference type="NCBI Taxonomy" id="2840825"/>
    <lineage>
        <taxon>Bacteria</taxon>
        <taxon>Bacillati</taxon>
        <taxon>Bacillota</taxon>
        <taxon>Clostridia</taxon>
        <taxon>Eubacteriales</taxon>
        <taxon>Candidatus Fimiplasma</taxon>
    </lineage>
</organism>
<keyword evidence="1" id="KW-0479">Metal-binding</keyword>
<dbReference type="PROSITE" id="PS00198">
    <property type="entry name" value="4FE4S_FER_1"/>
    <property type="match status" value="1"/>
</dbReference>
<dbReference type="GO" id="GO:0016491">
    <property type="term" value="F:oxidoreductase activity"/>
    <property type="evidence" value="ECO:0007669"/>
    <property type="project" value="InterPro"/>
</dbReference>
<dbReference type="InterPro" id="IPR017900">
    <property type="entry name" value="4Fe4S_Fe_S_CS"/>
</dbReference>
<dbReference type="SUPFAM" id="SSF51430">
    <property type="entry name" value="NAD(P)-linked oxidoreductase"/>
    <property type="match status" value="1"/>
</dbReference>
<dbReference type="InterPro" id="IPR020471">
    <property type="entry name" value="AKR"/>
</dbReference>
<dbReference type="GO" id="GO:0046872">
    <property type="term" value="F:metal ion binding"/>
    <property type="evidence" value="ECO:0007669"/>
    <property type="project" value="UniProtKB-KW"/>
</dbReference>
<accession>A0A9D1L0M7</accession>
<dbReference type="InterPro" id="IPR053135">
    <property type="entry name" value="AKR2_Oxidoreductase"/>
</dbReference>
<evidence type="ECO:0000313" key="6">
    <source>
        <dbReference type="Proteomes" id="UP000824175"/>
    </source>
</evidence>
<dbReference type="EMBL" id="DVMJ01000062">
    <property type="protein sequence ID" value="HIU13915.1"/>
    <property type="molecule type" value="Genomic_DNA"/>
</dbReference>